<dbReference type="PANTHER" id="PTHR22835:SF683">
    <property type="entry name" value="OS05G0506800 PROTEIN"/>
    <property type="match status" value="1"/>
</dbReference>
<dbReference type="OrthoDB" id="1600564at2759"/>
<dbReference type="AlphaFoldDB" id="A0A200QVK6"/>
<keyword evidence="3" id="KW-1185">Reference proteome</keyword>
<organism evidence="2 3">
    <name type="scientific">Macleaya cordata</name>
    <name type="common">Five-seeded plume-poppy</name>
    <name type="synonym">Bocconia cordata</name>
    <dbReference type="NCBI Taxonomy" id="56857"/>
    <lineage>
        <taxon>Eukaryota</taxon>
        <taxon>Viridiplantae</taxon>
        <taxon>Streptophyta</taxon>
        <taxon>Embryophyta</taxon>
        <taxon>Tracheophyta</taxon>
        <taxon>Spermatophyta</taxon>
        <taxon>Magnoliopsida</taxon>
        <taxon>Ranunculales</taxon>
        <taxon>Papaveraceae</taxon>
        <taxon>Papaveroideae</taxon>
        <taxon>Macleaya</taxon>
    </lineage>
</organism>
<proteinExistence type="inferred from homology"/>
<dbReference type="InParanoid" id="A0A200QVK6"/>
<dbReference type="STRING" id="56857.A0A200QVK6"/>
<comment type="caution">
    <text evidence="2">The sequence shown here is derived from an EMBL/GenBank/DDBJ whole genome shotgun (WGS) entry which is preliminary data.</text>
</comment>
<evidence type="ECO:0008006" key="4">
    <source>
        <dbReference type="Google" id="ProtNLM"/>
    </source>
</evidence>
<protein>
    <recommendedName>
        <fullName evidence="4">Lipase</fullName>
    </recommendedName>
</protein>
<evidence type="ECO:0000256" key="1">
    <source>
        <dbReference type="ARBA" id="ARBA00008668"/>
    </source>
</evidence>
<dbReference type="EMBL" id="MVGT01001040">
    <property type="protein sequence ID" value="OVA14508.1"/>
    <property type="molecule type" value="Genomic_DNA"/>
</dbReference>
<gene>
    <name evidence="2" type="ORF">BVC80_1037g61</name>
</gene>
<dbReference type="Gene3D" id="3.40.50.1110">
    <property type="entry name" value="SGNH hydrolase"/>
    <property type="match status" value="1"/>
</dbReference>
<dbReference type="OMA" id="NCFPAIF"/>
<evidence type="ECO:0000313" key="3">
    <source>
        <dbReference type="Proteomes" id="UP000195402"/>
    </source>
</evidence>
<evidence type="ECO:0000313" key="2">
    <source>
        <dbReference type="EMBL" id="OVA14508.1"/>
    </source>
</evidence>
<accession>A0A200QVK6</accession>
<reference evidence="2 3" key="1">
    <citation type="journal article" date="2017" name="Mol. Plant">
        <title>The Genome of Medicinal Plant Macleaya cordata Provides New Insights into Benzylisoquinoline Alkaloids Metabolism.</title>
        <authorList>
            <person name="Liu X."/>
            <person name="Liu Y."/>
            <person name="Huang P."/>
            <person name="Ma Y."/>
            <person name="Qing Z."/>
            <person name="Tang Q."/>
            <person name="Cao H."/>
            <person name="Cheng P."/>
            <person name="Zheng Y."/>
            <person name="Yuan Z."/>
            <person name="Zhou Y."/>
            <person name="Liu J."/>
            <person name="Tang Z."/>
            <person name="Zhuo Y."/>
            <person name="Zhang Y."/>
            <person name="Yu L."/>
            <person name="Huang J."/>
            <person name="Yang P."/>
            <person name="Peng Q."/>
            <person name="Zhang J."/>
            <person name="Jiang W."/>
            <person name="Zhang Z."/>
            <person name="Lin K."/>
            <person name="Ro D.K."/>
            <person name="Chen X."/>
            <person name="Xiong X."/>
            <person name="Shang Y."/>
            <person name="Huang S."/>
            <person name="Zeng J."/>
        </authorList>
    </citation>
    <scope>NUCLEOTIDE SEQUENCE [LARGE SCALE GENOMIC DNA]</scope>
    <source>
        <strain evidence="3">cv. BLH2017</strain>
        <tissue evidence="2">Root</tissue>
    </source>
</reference>
<name>A0A200QVK6_MACCD</name>
<comment type="similarity">
    <text evidence="1">Belongs to the 'GDSL' lipolytic enzyme family.</text>
</comment>
<sequence>MASSSVLVSGCFKSIFSFGDSLADTGNKLCWLGDKPSNIGRFPYGETYFHRPTGRSCDGRLVVDFIGMYHN</sequence>
<dbReference type="Proteomes" id="UP000195402">
    <property type="component" value="Unassembled WGS sequence"/>
</dbReference>
<dbReference type="InterPro" id="IPR036514">
    <property type="entry name" value="SGNH_hydro_sf"/>
</dbReference>
<dbReference type="PANTHER" id="PTHR22835">
    <property type="entry name" value="ZINC FINGER FYVE DOMAIN CONTAINING PROTEIN"/>
    <property type="match status" value="1"/>
</dbReference>